<feature type="compositionally biased region" description="Polar residues" evidence="1">
    <location>
        <begin position="279"/>
        <end position="291"/>
    </location>
</feature>
<accession>A0A5C5G721</accession>
<protein>
    <submittedName>
        <fullName evidence="2">Uncharacterized protein</fullName>
    </submittedName>
</protein>
<evidence type="ECO:0000313" key="3">
    <source>
        <dbReference type="Proteomes" id="UP000311382"/>
    </source>
</evidence>
<gene>
    <name evidence="2" type="ORF">DMC30DRAFT_4434</name>
</gene>
<sequence>MPRSVHPYGVQGDADLPPRDELHDRLTTRLAYAQFKLTHERVAHSLVELENLYLRPFQAQALARAQARRNDEQRQRWREAALRADEARERDGSAYLPPPFDGVNEAAEEEQAPEPRPSAVKLGKRRAVDQDAPATEARDPSPSRSRRQPRSSVATAPAASSSKGGGKARRFLVRFQDLPPTLDMNAAVVHEQAHWVTPPSVAAAQDDDDGDEIMSVAPDVEGDRRRPRTSSSEGAATVADPPPVLANPRNRPAVIEAPSISRDLRFSPPQAGPSAASSLQRSNGASPTAASSFPPGASPLTNLSPPSTSTRASHAAPPVNALGPSPFSSAAATRRTKHGAAASSPYSAGASATSSNATLAPASAGGPHSSPPTGIPSSLSFSAAPPAAPPSAGAASSSTRAHAPQRTDGSKRLRVATGSGSGGGGGGGSGVRPSLGPHASFSALPPPPPLPFDSQPDDDAAAWGGGTKGLTGAPSWVGGGGSSQGHTQGQGTSRAGLLPLEVRAAASALFDDPGSGHDDEEDAGGSDEDVQSLLERRATNGHTDADADADADGQRSRALSPPGSDDERMPGVEEDEDEDERNGADVDQGDDDNVEAGRYPPLSQETVVDSQEYNVEEGEDRTQE</sequence>
<feature type="compositionally biased region" description="Acidic residues" evidence="1">
    <location>
        <begin position="614"/>
        <end position="624"/>
    </location>
</feature>
<evidence type="ECO:0000313" key="2">
    <source>
        <dbReference type="EMBL" id="TNY24745.1"/>
    </source>
</evidence>
<feature type="compositionally biased region" description="Polar residues" evidence="1">
    <location>
        <begin position="603"/>
        <end position="613"/>
    </location>
</feature>
<feature type="compositionally biased region" description="Basic and acidic residues" evidence="1">
    <location>
        <begin position="69"/>
        <end position="92"/>
    </location>
</feature>
<dbReference type="AlphaFoldDB" id="A0A5C5G721"/>
<feature type="compositionally biased region" description="Low complexity" evidence="1">
    <location>
        <begin position="375"/>
        <end position="402"/>
    </location>
</feature>
<feature type="compositionally biased region" description="Low complexity" evidence="1">
    <location>
        <begin position="484"/>
        <end position="493"/>
    </location>
</feature>
<feature type="compositionally biased region" description="Low complexity" evidence="1">
    <location>
        <begin position="298"/>
        <end position="310"/>
    </location>
</feature>
<dbReference type="OrthoDB" id="10427105at2759"/>
<proteinExistence type="predicted"/>
<evidence type="ECO:0000256" key="1">
    <source>
        <dbReference type="SAM" id="MobiDB-lite"/>
    </source>
</evidence>
<reference evidence="2 3" key="1">
    <citation type="submission" date="2019-03" db="EMBL/GenBank/DDBJ databases">
        <title>Rhodosporidium diobovatum UCD-FST 08-225 genome sequencing, assembly, and annotation.</title>
        <authorList>
            <person name="Fakankun I.U."/>
            <person name="Fristensky B."/>
            <person name="Levin D.B."/>
        </authorList>
    </citation>
    <scope>NUCLEOTIDE SEQUENCE [LARGE SCALE GENOMIC DNA]</scope>
    <source>
        <strain evidence="2 3">UCD-FST 08-225</strain>
    </source>
</reference>
<dbReference type="Proteomes" id="UP000311382">
    <property type="component" value="Unassembled WGS sequence"/>
</dbReference>
<feature type="region of interest" description="Disordered" evidence="1">
    <location>
        <begin position="69"/>
        <end position="167"/>
    </location>
</feature>
<feature type="compositionally biased region" description="Acidic residues" evidence="1">
    <location>
        <begin position="518"/>
        <end position="530"/>
    </location>
</feature>
<feature type="compositionally biased region" description="Low complexity" evidence="1">
    <location>
        <begin position="150"/>
        <end position="162"/>
    </location>
</feature>
<feature type="compositionally biased region" description="Low complexity" evidence="1">
    <location>
        <begin position="340"/>
        <end position="368"/>
    </location>
</feature>
<feature type="region of interest" description="Disordered" evidence="1">
    <location>
        <begin position="196"/>
        <end position="624"/>
    </location>
</feature>
<organism evidence="2 3">
    <name type="scientific">Rhodotorula diobovata</name>
    <dbReference type="NCBI Taxonomy" id="5288"/>
    <lineage>
        <taxon>Eukaryota</taxon>
        <taxon>Fungi</taxon>
        <taxon>Dikarya</taxon>
        <taxon>Basidiomycota</taxon>
        <taxon>Pucciniomycotina</taxon>
        <taxon>Microbotryomycetes</taxon>
        <taxon>Sporidiobolales</taxon>
        <taxon>Sporidiobolaceae</taxon>
        <taxon>Rhodotorula</taxon>
    </lineage>
</organism>
<keyword evidence="3" id="KW-1185">Reference proteome</keyword>
<feature type="compositionally biased region" description="Low complexity" evidence="1">
    <location>
        <begin position="267"/>
        <end position="278"/>
    </location>
</feature>
<feature type="compositionally biased region" description="Gly residues" evidence="1">
    <location>
        <begin position="419"/>
        <end position="430"/>
    </location>
</feature>
<dbReference type="EMBL" id="SOZI01000001">
    <property type="protein sequence ID" value="TNY24745.1"/>
    <property type="molecule type" value="Genomic_DNA"/>
</dbReference>
<comment type="caution">
    <text evidence="2">The sequence shown here is derived from an EMBL/GenBank/DDBJ whole genome shotgun (WGS) entry which is preliminary data.</text>
</comment>
<name>A0A5C5G721_9BASI</name>